<dbReference type="Gene3D" id="1.10.510.10">
    <property type="entry name" value="Transferase(Phosphotransferase) domain 1"/>
    <property type="match status" value="1"/>
</dbReference>
<gene>
    <name evidence="3" type="primary">Aste57867_24205</name>
    <name evidence="2" type="ORF">As57867_024131</name>
    <name evidence="3" type="ORF">ASTE57867_24205</name>
</gene>
<evidence type="ECO:0000313" key="2">
    <source>
        <dbReference type="EMBL" id="KAF0683759.1"/>
    </source>
</evidence>
<keyword evidence="4" id="KW-1185">Reference proteome</keyword>
<sequence length="242" mass="27211">MYEIGEELVATDITQDVIFVNFVLTTDVLTMPNDPQCIVRVTQISNSSRKWVAKLTNKKNELDFIQYVYAENSHVKMKEHIVNCETWGLVELNDFQCHAVIMEEGKEDCKHRIHHIKSLVFNIFGCLSDIFNSIQACHDIGCIHDDVKHENIVFLCESESTDSSMGGTVHDLAKILEYQAKAELLHLVKDKPADDVDIDETGENTHLKETECDVAGNGKKENGRGPTLNEMEMTPSTGANAE</sequence>
<dbReference type="EMBL" id="CAADRA010007397">
    <property type="protein sequence ID" value="VFU00847.1"/>
    <property type="molecule type" value="Genomic_DNA"/>
</dbReference>
<protein>
    <submittedName>
        <fullName evidence="3">Aste57867_24205 protein</fullName>
    </submittedName>
</protein>
<reference evidence="3 4" key="1">
    <citation type="submission" date="2019-03" db="EMBL/GenBank/DDBJ databases">
        <authorList>
            <person name="Gaulin E."/>
            <person name="Dumas B."/>
        </authorList>
    </citation>
    <scope>NUCLEOTIDE SEQUENCE [LARGE SCALE GENOMIC DNA]</scope>
    <source>
        <strain evidence="3">CBS 568.67</strain>
    </source>
</reference>
<evidence type="ECO:0000313" key="3">
    <source>
        <dbReference type="EMBL" id="VFU00847.1"/>
    </source>
</evidence>
<dbReference type="InterPro" id="IPR011009">
    <property type="entry name" value="Kinase-like_dom_sf"/>
</dbReference>
<accession>A0A485LQ14</accession>
<dbReference type="Proteomes" id="UP000332933">
    <property type="component" value="Unassembled WGS sequence"/>
</dbReference>
<proteinExistence type="predicted"/>
<feature type="region of interest" description="Disordered" evidence="1">
    <location>
        <begin position="195"/>
        <end position="242"/>
    </location>
</feature>
<dbReference type="AlphaFoldDB" id="A0A485LQ14"/>
<dbReference type="SUPFAM" id="SSF56112">
    <property type="entry name" value="Protein kinase-like (PK-like)"/>
    <property type="match status" value="1"/>
</dbReference>
<evidence type="ECO:0000256" key="1">
    <source>
        <dbReference type="SAM" id="MobiDB-lite"/>
    </source>
</evidence>
<dbReference type="EMBL" id="VJMH01007371">
    <property type="protein sequence ID" value="KAF0683759.1"/>
    <property type="molecule type" value="Genomic_DNA"/>
</dbReference>
<organism evidence="3 4">
    <name type="scientific">Aphanomyces stellatus</name>
    <dbReference type="NCBI Taxonomy" id="120398"/>
    <lineage>
        <taxon>Eukaryota</taxon>
        <taxon>Sar</taxon>
        <taxon>Stramenopiles</taxon>
        <taxon>Oomycota</taxon>
        <taxon>Saprolegniomycetes</taxon>
        <taxon>Saprolegniales</taxon>
        <taxon>Verrucalvaceae</taxon>
        <taxon>Aphanomyces</taxon>
    </lineage>
</organism>
<evidence type="ECO:0000313" key="4">
    <source>
        <dbReference type="Proteomes" id="UP000332933"/>
    </source>
</evidence>
<reference evidence="2" key="2">
    <citation type="submission" date="2019-06" db="EMBL/GenBank/DDBJ databases">
        <title>Genomics analysis of Aphanomyces spp. identifies a new class of oomycete effector associated with host adaptation.</title>
        <authorList>
            <person name="Gaulin E."/>
        </authorList>
    </citation>
    <scope>NUCLEOTIDE SEQUENCE</scope>
    <source>
        <strain evidence="2">CBS 578.67</strain>
    </source>
</reference>
<name>A0A485LQ14_9STRA</name>